<feature type="compositionally biased region" description="Polar residues" evidence="1">
    <location>
        <begin position="593"/>
        <end position="605"/>
    </location>
</feature>
<accession>A0A9P9AV25</accession>
<comment type="caution">
    <text evidence="2">The sequence shown here is derived from an EMBL/GenBank/DDBJ whole genome shotgun (WGS) entry which is preliminary data.</text>
</comment>
<feature type="compositionally biased region" description="Basic and acidic residues" evidence="1">
    <location>
        <begin position="804"/>
        <end position="818"/>
    </location>
</feature>
<dbReference type="Proteomes" id="UP000777438">
    <property type="component" value="Unassembled WGS sequence"/>
</dbReference>
<feature type="compositionally biased region" description="Basic and acidic residues" evidence="1">
    <location>
        <begin position="616"/>
        <end position="642"/>
    </location>
</feature>
<feature type="compositionally biased region" description="Polar residues" evidence="1">
    <location>
        <begin position="903"/>
        <end position="915"/>
    </location>
</feature>
<keyword evidence="3" id="KW-1185">Reference proteome</keyword>
<feature type="compositionally biased region" description="Basic and acidic residues" evidence="1">
    <location>
        <begin position="399"/>
        <end position="421"/>
    </location>
</feature>
<organism evidence="2 3">
    <name type="scientific">Thelonectria olida</name>
    <dbReference type="NCBI Taxonomy" id="1576542"/>
    <lineage>
        <taxon>Eukaryota</taxon>
        <taxon>Fungi</taxon>
        <taxon>Dikarya</taxon>
        <taxon>Ascomycota</taxon>
        <taxon>Pezizomycotina</taxon>
        <taxon>Sordariomycetes</taxon>
        <taxon>Hypocreomycetidae</taxon>
        <taxon>Hypocreales</taxon>
        <taxon>Nectriaceae</taxon>
        <taxon>Thelonectria</taxon>
    </lineage>
</organism>
<gene>
    <name evidence="2" type="ORF">B0T10DRAFT_578182</name>
</gene>
<reference evidence="2 3" key="1">
    <citation type="journal article" date="2021" name="Nat. Commun.">
        <title>Genetic determinants of endophytism in the Arabidopsis root mycobiome.</title>
        <authorList>
            <person name="Mesny F."/>
            <person name="Miyauchi S."/>
            <person name="Thiergart T."/>
            <person name="Pickel B."/>
            <person name="Atanasova L."/>
            <person name="Karlsson M."/>
            <person name="Huettel B."/>
            <person name="Barry K.W."/>
            <person name="Haridas S."/>
            <person name="Chen C."/>
            <person name="Bauer D."/>
            <person name="Andreopoulos W."/>
            <person name="Pangilinan J."/>
            <person name="LaButti K."/>
            <person name="Riley R."/>
            <person name="Lipzen A."/>
            <person name="Clum A."/>
            <person name="Drula E."/>
            <person name="Henrissat B."/>
            <person name="Kohler A."/>
            <person name="Grigoriev I.V."/>
            <person name="Martin F.M."/>
            <person name="Hacquard S."/>
        </authorList>
    </citation>
    <scope>NUCLEOTIDE SEQUENCE [LARGE SCALE GENOMIC DNA]</scope>
    <source>
        <strain evidence="2 3">MPI-CAGE-CH-0241</strain>
    </source>
</reference>
<feature type="compositionally biased region" description="Basic residues" evidence="1">
    <location>
        <begin position="106"/>
        <end position="117"/>
    </location>
</feature>
<evidence type="ECO:0000313" key="3">
    <source>
        <dbReference type="Proteomes" id="UP000777438"/>
    </source>
</evidence>
<feature type="region of interest" description="Disordered" evidence="1">
    <location>
        <begin position="494"/>
        <end position="577"/>
    </location>
</feature>
<feature type="compositionally biased region" description="Polar residues" evidence="1">
    <location>
        <begin position="717"/>
        <end position="742"/>
    </location>
</feature>
<dbReference type="EMBL" id="JAGPYM010000002">
    <property type="protein sequence ID" value="KAH6898458.1"/>
    <property type="molecule type" value="Genomic_DNA"/>
</dbReference>
<feature type="compositionally biased region" description="Basic and acidic residues" evidence="1">
    <location>
        <begin position="1022"/>
        <end position="1042"/>
    </location>
</feature>
<protein>
    <submittedName>
        <fullName evidence="2">Uncharacterized protein</fullName>
    </submittedName>
</protein>
<feature type="region of interest" description="Disordered" evidence="1">
    <location>
        <begin position="794"/>
        <end position="869"/>
    </location>
</feature>
<feature type="region of interest" description="Disordered" evidence="1">
    <location>
        <begin position="61"/>
        <end position="185"/>
    </location>
</feature>
<feature type="compositionally biased region" description="Low complexity" evidence="1">
    <location>
        <begin position="753"/>
        <end position="768"/>
    </location>
</feature>
<feature type="region of interest" description="Disordered" evidence="1">
    <location>
        <begin position="358"/>
        <end position="421"/>
    </location>
</feature>
<proteinExistence type="predicted"/>
<feature type="region of interest" description="Disordered" evidence="1">
    <location>
        <begin position="991"/>
        <end position="1057"/>
    </location>
</feature>
<feature type="region of interest" description="Disordered" evidence="1">
    <location>
        <begin position="889"/>
        <end position="968"/>
    </location>
</feature>
<feature type="compositionally biased region" description="Basic and acidic residues" evidence="1">
    <location>
        <begin position="554"/>
        <end position="577"/>
    </location>
</feature>
<dbReference type="AlphaFoldDB" id="A0A9P9AV25"/>
<evidence type="ECO:0000313" key="2">
    <source>
        <dbReference type="EMBL" id="KAH6898458.1"/>
    </source>
</evidence>
<feature type="compositionally biased region" description="Polar residues" evidence="1">
    <location>
        <begin position="670"/>
        <end position="679"/>
    </location>
</feature>
<feature type="compositionally biased region" description="Basic and acidic residues" evidence="1">
    <location>
        <begin position="686"/>
        <end position="697"/>
    </location>
</feature>
<feature type="region of interest" description="Disordered" evidence="1">
    <location>
        <begin position="589"/>
        <end position="780"/>
    </location>
</feature>
<name>A0A9P9AV25_9HYPO</name>
<evidence type="ECO:0000256" key="1">
    <source>
        <dbReference type="SAM" id="MobiDB-lite"/>
    </source>
</evidence>
<dbReference type="OrthoDB" id="5415512at2759"/>
<sequence>MALKPLTCSCLLDSHYPNSVVLTVGTSTMGRGKGLFGRKRDSSPKVDLLGTALGFSYLREAQRRSKKRPSQQTPVYDSSIDDKHYAEDYGDDDLTESESYTVSRARTPRAHHRRSRSRTPSGLRSKSRAKLESKSRRRSPSEPPSPRAATSDVPRRRSFSRPDLSRQSATPVRPLSHAASFLQPPPAYPLRIPSNMSTHTVCMNPPHFYEPMQPQSFGTMQVQQQQQQPVYYQQQPLAFVSAQAHEPRYVVNSVAQPLVVYPEPVEMPAPQLTPQQVVGNSLEQHRHPSTNQAHRNISSGWAEGSGLPADLVERLQRNVDQKMRDLARKPSDNHLRADLRKLQDRLNKTLNLAIAEQNDSEDNEWTEAAPKARALHQSKPVKSNKSDHEFADYSRPGRSGRDRTPVSRDYEDGRYEKLLPPRDSSVHRVPLRHICSDCGVERSDSFNEKYPLRDETQRRFNFCDACRQEKIRRGVETRYPFCFSCGMARSKSYQKRHPTLPGDPIAPNHCGNCSDPTRKSEAFADTSSLGSKHEHKPEREDDGDSLQVQVHTNRRGDKVSDHSKRSKPTRVEYESDVHQSVEEVIIVRKKRQPQGQPSRQQTEVSNPRVLQLQTETNHKGKSPDRPVRRSRSADRRAQRKTADNATRPAPEADTRTASFDNYRAPYVESAPSSRQSTPPDVQASVEKTDVLECETCHSKQSPRVASAPAEAVGTGKAKSTSNTETGSISNPKSTNNQPSEGQTIKAADKRNGSDSSSSSGSLKSAMKSSKSKKSASVRFTDLVDTRSAESVVIKSEDTPTVDMSQKEVKEKELDRTENVKQSPLMFRTDDDPFYTAPGGNEAISENDRLHPDFSIPRTRDIPYNASTTVPGGGAFNAGAFSPEFEATLDDWENSASRRDFGTSYGTPPAQTNPFSGDSRYVGQRNGRPHSFPASRFGSLFDSPTNNNGSPAVGGNRPGPTPNTPMASRQGSFRQFGHGFPSDFTPGNMYEQQTRSWPRPDDRIPQQLPKETSSVIPPPPEHPAMKIDNIVRDSTYEDPKSDDSEVIEPVSSDDDNDVDEVIITEGAYNLMHPSQQHGERFAKRNGAYFPVMPEYDAGYGY</sequence>